<dbReference type="PROSITE" id="PS50110">
    <property type="entry name" value="RESPONSE_REGULATORY"/>
    <property type="match status" value="1"/>
</dbReference>
<evidence type="ECO:0000256" key="7">
    <source>
        <dbReference type="PROSITE-ProRule" id="PRU01091"/>
    </source>
</evidence>
<gene>
    <name evidence="10" type="ORF">F5I99_05095</name>
</gene>
<keyword evidence="3" id="KW-0805">Transcription regulation</keyword>
<dbReference type="Proteomes" id="UP000325606">
    <property type="component" value="Chromosome"/>
</dbReference>
<dbReference type="Gene3D" id="6.10.250.690">
    <property type="match status" value="1"/>
</dbReference>
<dbReference type="PROSITE" id="PS51755">
    <property type="entry name" value="OMPR_PHOB"/>
    <property type="match status" value="1"/>
</dbReference>
<dbReference type="InterPro" id="IPR016032">
    <property type="entry name" value="Sig_transdc_resp-reg_C-effctor"/>
</dbReference>
<evidence type="ECO:0000256" key="2">
    <source>
        <dbReference type="ARBA" id="ARBA00023012"/>
    </source>
</evidence>
<dbReference type="GO" id="GO:0000976">
    <property type="term" value="F:transcription cis-regulatory region binding"/>
    <property type="evidence" value="ECO:0007669"/>
    <property type="project" value="TreeGrafter"/>
</dbReference>
<dbReference type="GO" id="GO:0000156">
    <property type="term" value="F:phosphorelay response regulator activity"/>
    <property type="evidence" value="ECO:0007669"/>
    <property type="project" value="TreeGrafter"/>
</dbReference>
<dbReference type="InterPro" id="IPR011006">
    <property type="entry name" value="CheY-like_superfamily"/>
</dbReference>
<name>A0A5J6LBG8_9GAMM</name>
<evidence type="ECO:0000256" key="3">
    <source>
        <dbReference type="ARBA" id="ARBA00023015"/>
    </source>
</evidence>
<dbReference type="CDD" id="cd00383">
    <property type="entry name" value="trans_reg_C"/>
    <property type="match status" value="1"/>
</dbReference>
<dbReference type="PANTHER" id="PTHR48111:SF1">
    <property type="entry name" value="TWO-COMPONENT RESPONSE REGULATOR ORR33"/>
    <property type="match status" value="1"/>
</dbReference>
<evidence type="ECO:0000313" key="10">
    <source>
        <dbReference type="EMBL" id="QEW05915.1"/>
    </source>
</evidence>
<feature type="modified residue" description="4-aspartylphosphate" evidence="6">
    <location>
        <position position="65"/>
    </location>
</feature>
<protein>
    <submittedName>
        <fullName evidence="10">Response regulator transcription factor</fullName>
    </submittedName>
</protein>
<dbReference type="GO" id="GO:0005829">
    <property type="term" value="C:cytosol"/>
    <property type="evidence" value="ECO:0007669"/>
    <property type="project" value="TreeGrafter"/>
</dbReference>
<dbReference type="SMART" id="SM00448">
    <property type="entry name" value="REC"/>
    <property type="match status" value="1"/>
</dbReference>
<evidence type="ECO:0000256" key="6">
    <source>
        <dbReference type="PROSITE-ProRule" id="PRU00169"/>
    </source>
</evidence>
<evidence type="ECO:0000256" key="1">
    <source>
        <dbReference type="ARBA" id="ARBA00022553"/>
    </source>
</evidence>
<dbReference type="AlphaFoldDB" id="A0A5J6LBG8"/>
<dbReference type="EMBL" id="CP044222">
    <property type="protein sequence ID" value="QEW05915.1"/>
    <property type="molecule type" value="Genomic_DNA"/>
</dbReference>
<dbReference type="Gene3D" id="3.40.50.2300">
    <property type="match status" value="1"/>
</dbReference>
<proteinExistence type="predicted"/>
<evidence type="ECO:0000256" key="4">
    <source>
        <dbReference type="ARBA" id="ARBA00023125"/>
    </source>
</evidence>
<evidence type="ECO:0000256" key="5">
    <source>
        <dbReference type="ARBA" id="ARBA00023163"/>
    </source>
</evidence>
<keyword evidence="11" id="KW-1185">Reference proteome</keyword>
<keyword evidence="1 6" id="KW-0597">Phosphoprotein</keyword>
<dbReference type="SUPFAM" id="SSF52172">
    <property type="entry name" value="CheY-like"/>
    <property type="match status" value="1"/>
</dbReference>
<keyword evidence="5" id="KW-0804">Transcription</keyword>
<dbReference type="GO" id="GO:0032993">
    <property type="term" value="C:protein-DNA complex"/>
    <property type="evidence" value="ECO:0007669"/>
    <property type="project" value="TreeGrafter"/>
</dbReference>
<dbReference type="KEGG" id="nik:F5I99_05095"/>
<evidence type="ECO:0000313" key="11">
    <source>
        <dbReference type="Proteomes" id="UP000325606"/>
    </source>
</evidence>
<accession>A0A5J6LBG8</accession>
<dbReference type="PANTHER" id="PTHR48111">
    <property type="entry name" value="REGULATOR OF RPOS"/>
    <property type="match status" value="1"/>
</dbReference>
<dbReference type="Gene3D" id="1.10.10.10">
    <property type="entry name" value="Winged helix-like DNA-binding domain superfamily/Winged helix DNA-binding domain"/>
    <property type="match status" value="1"/>
</dbReference>
<organism evidence="10 11">
    <name type="scientific">Nitrincola iocasae</name>
    <dbReference type="NCBI Taxonomy" id="2614693"/>
    <lineage>
        <taxon>Bacteria</taxon>
        <taxon>Pseudomonadati</taxon>
        <taxon>Pseudomonadota</taxon>
        <taxon>Gammaproteobacteria</taxon>
        <taxon>Oceanospirillales</taxon>
        <taxon>Oceanospirillaceae</taxon>
        <taxon>Nitrincola</taxon>
    </lineage>
</organism>
<feature type="DNA-binding region" description="OmpR/PhoB-type" evidence="7">
    <location>
        <begin position="134"/>
        <end position="235"/>
    </location>
</feature>
<feature type="domain" description="OmpR/PhoB-type" evidence="9">
    <location>
        <begin position="134"/>
        <end position="235"/>
    </location>
</feature>
<dbReference type="GO" id="GO:0006355">
    <property type="term" value="P:regulation of DNA-templated transcription"/>
    <property type="evidence" value="ECO:0007669"/>
    <property type="project" value="InterPro"/>
</dbReference>
<dbReference type="InterPro" id="IPR001867">
    <property type="entry name" value="OmpR/PhoB-type_DNA-bd"/>
</dbReference>
<keyword evidence="2" id="KW-0902">Two-component regulatory system</keyword>
<dbReference type="Pfam" id="PF00072">
    <property type="entry name" value="Response_reg"/>
    <property type="match status" value="1"/>
</dbReference>
<feature type="domain" description="Response regulatory" evidence="8">
    <location>
        <begin position="16"/>
        <end position="130"/>
    </location>
</feature>
<dbReference type="InterPro" id="IPR039420">
    <property type="entry name" value="WalR-like"/>
</dbReference>
<dbReference type="InterPro" id="IPR001789">
    <property type="entry name" value="Sig_transdc_resp-reg_receiver"/>
</dbReference>
<dbReference type="SMART" id="SM00862">
    <property type="entry name" value="Trans_reg_C"/>
    <property type="match status" value="1"/>
</dbReference>
<dbReference type="InterPro" id="IPR036388">
    <property type="entry name" value="WH-like_DNA-bd_sf"/>
</dbReference>
<dbReference type="SUPFAM" id="SSF46894">
    <property type="entry name" value="C-terminal effector domain of the bipartite response regulators"/>
    <property type="match status" value="1"/>
</dbReference>
<keyword evidence="4 7" id="KW-0238">DNA-binding</keyword>
<sequence length="264" mass="29911">MLFASRAYRLKMNQYRVAVLEDNVALREELDCLLLSEGYQIESFGDAATFRLRHAMNAYDILILDLGLPDADGIDLARELSNSRDCTGIIMLTARGELRDRIGGLSAGADAYITKPFEFDELLAQIHALLRRIRIQKTQQKLWHLDVSGQQFYAPDTSTALVLTASEVELLIQLAKKHPSHVSRADLIRSLGEDFMLYDERRLEKLISRLRTKLLINFKASPIKAIRGKGYAFKEAIEISQNLTYTVSMGETQITHRVSSHRGE</sequence>
<evidence type="ECO:0000259" key="9">
    <source>
        <dbReference type="PROSITE" id="PS51755"/>
    </source>
</evidence>
<evidence type="ECO:0000259" key="8">
    <source>
        <dbReference type="PROSITE" id="PS50110"/>
    </source>
</evidence>
<dbReference type="RefSeq" id="WP_151053953.1">
    <property type="nucleotide sequence ID" value="NZ_CP044222.1"/>
</dbReference>
<dbReference type="Pfam" id="PF00486">
    <property type="entry name" value="Trans_reg_C"/>
    <property type="match status" value="1"/>
</dbReference>
<reference evidence="10 11" key="1">
    <citation type="submission" date="2019-09" db="EMBL/GenBank/DDBJ databases">
        <title>Nitrincola iocasae sp. nov., a bacterium isolated from the sediment collected at a cold seep field in South China Sea.</title>
        <authorList>
            <person name="Zhang H."/>
            <person name="Wang H."/>
            <person name="Li C."/>
        </authorList>
    </citation>
    <scope>NUCLEOTIDE SEQUENCE [LARGE SCALE GENOMIC DNA]</scope>
    <source>
        <strain evidence="10 11">KXZD1103</strain>
    </source>
</reference>